<dbReference type="InterPro" id="IPR033480">
    <property type="entry name" value="sCache_2"/>
</dbReference>
<name>A0A1H0ED58_9BACT</name>
<proteinExistence type="inferred from homology"/>
<dbReference type="RefSeq" id="WP_092065549.1">
    <property type="nucleotide sequence ID" value="NZ_FNIN01000007.1"/>
</dbReference>
<protein>
    <submittedName>
        <fullName evidence="15">Methyl-accepting chemotaxis sensory transducer with Cache sensor</fullName>
    </submittedName>
</protein>
<evidence type="ECO:0000256" key="7">
    <source>
        <dbReference type="ARBA" id="ARBA00023224"/>
    </source>
</evidence>
<dbReference type="PROSITE" id="PS50192">
    <property type="entry name" value="T_SNARE"/>
    <property type="match status" value="1"/>
</dbReference>
<evidence type="ECO:0000256" key="11">
    <source>
        <dbReference type="SAM" id="Phobius"/>
    </source>
</evidence>
<dbReference type="SUPFAM" id="SSF58104">
    <property type="entry name" value="Methyl-accepting chemotaxis protein (MCP) signaling domain"/>
    <property type="match status" value="1"/>
</dbReference>
<dbReference type="PROSITE" id="PS50885">
    <property type="entry name" value="HAMP"/>
    <property type="match status" value="1"/>
</dbReference>
<dbReference type="Pfam" id="PF00015">
    <property type="entry name" value="MCPsignal"/>
    <property type="match status" value="1"/>
</dbReference>
<dbReference type="Pfam" id="PF00672">
    <property type="entry name" value="HAMP"/>
    <property type="match status" value="1"/>
</dbReference>
<dbReference type="Pfam" id="PF08269">
    <property type="entry name" value="dCache_2"/>
    <property type="match status" value="1"/>
</dbReference>
<accession>A0A1H0ED58</accession>
<evidence type="ECO:0000256" key="2">
    <source>
        <dbReference type="ARBA" id="ARBA00022475"/>
    </source>
</evidence>
<keyword evidence="2" id="KW-1003">Cell membrane</keyword>
<evidence type="ECO:0000256" key="4">
    <source>
        <dbReference type="ARBA" id="ARBA00022692"/>
    </source>
</evidence>
<dbReference type="GO" id="GO:0007165">
    <property type="term" value="P:signal transduction"/>
    <property type="evidence" value="ECO:0007669"/>
    <property type="project" value="UniProtKB-KW"/>
</dbReference>
<reference evidence="15 16" key="1">
    <citation type="submission" date="2016-10" db="EMBL/GenBank/DDBJ databases">
        <authorList>
            <person name="de Groot N.N."/>
        </authorList>
    </citation>
    <scope>NUCLEOTIDE SEQUENCE [LARGE SCALE GENOMIC DNA]</scope>
    <source>
        <strain evidence="15 16">DSM 15269</strain>
    </source>
</reference>
<dbReference type="SMART" id="SM00304">
    <property type="entry name" value="HAMP"/>
    <property type="match status" value="1"/>
</dbReference>
<comment type="similarity">
    <text evidence="8">Belongs to the methyl-accepting chemotaxis (MCP) protein family.</text>
</comment>
<evidence type="ECO:0000259" key="13">
    <source>
        <dbReference type="PROSITE" id="PS50192"/>
    </source>
</evidence>
<dbReference type="Gene3D" id="1.10.287.950">
    <property type="entry name" value="Methyl-accepting chemotaxis protein"/>
    <property type="match status" value="1"/>
</dbReference>
<keyword evidence="16" id="KW-1185">Reference proteome</keyword>
<dbReference type="PANTHER" id="PTHR32089">
    <property type="entry name" value="METHYL-ACCEPTING CHEMOTAXIS PROTEIN MCPB"/>
    <property type="match status" value="1"/>
</dbReference>
<feature type="transmembrane region" description="Helical" evidence="11">
    <location>
        <begin position="252"/>
        <end position="274"/>
    </location>
</feature>
<dbReference type="InterPro" id="IPR004010">
    <property type="entry name" value="Double_Cache_2"/>
</dbReference>
<keyword evidence="3" id="KW-0997">Cell inner membrane</keyword>
<evidence type="ECO:0000313" key="16">
    <source>
        <dbReference type="Proteomes" id="UP000199602"/>
    </source>
</evidence>
<keyword evidence="5 11" id="KW-1133">Transmembrane helix</keyword>
<feature type="domain" description="T-SNARE coiled-coil homology" evidence="13">
    <location>
        <begin position="509"/>
        <end position="571"/>
    </location>
</feature>
<dbReference type="PANTHER" id="PTHR32089:SF112">
    <property type="entry name" value="LYSOZYME-LIKE PROTEIN-RELATED"/>
    <property type="match status" value="1"/>
</dbReference>
<evidence type="ECO:0000256" key="6">
    <source>
        <dbReference type="ARBA" id="ARBA00023136"/>
    </source>
</evidence>
<evidence type="ECO:0000256" key="10">
    <source>
        <dbReference type="SAM" id="Coils"/>
    </source>
</evidence>
<sequence>MKIGYKIMSLTTMLLVLAVGVIIGIVFYNFHAQKEFAEKQVDNFGIEVVNLVSKSGNEIANSFEKEFYLEKKNFLKAEVDTLVSGIRHIIKTGREAGLSEEEIKERVKKCVADMRYGPHKKGYFWINDMQYRAVMHPIKPSLNGKDLSKVRDKKGKYLFVEFVRVCKEKGSGFVDYYWPKPGSDVPVPKLSYVYLLPEFNWVVGTGVYIDDIKERVNVVKSVVRDQINKTTQLSKTKVKEIEIKLEKQIKQVLTGIIGIGLGVIILGLLLAYLFTKFSITAPLAKAVSFAEEISKGNLRASIDLKSKDEIGMLASTLSGMGTKLKEMFKIDDLRHLADVLTNSSSQMNSMSDEFSNRAEGMAGKANTVATAAEEMSVNMSNVAQAMEGVQEAANTVATAAEEMSATISEIAQNSEKAKEITSQAVQRGAETSERVNKLGQAAAEISKVTETITAISSQTNLLALNATIEAARAGEAGKGFAVVANEIKELAQQTADATEEIKHRIGEIQKATDVTVEDIQSITEVINDIDSIISTIAAAVEEQSVTTRDIAQNIGNISENISQAGENVSQSSTVAQDIAKDIAEVNMEVNEMANSSSQLKQSAEELMELAKRLKEITKSFTI</sequence>
<evidence type="ECO:0000256" key="8">
    <source>
        <dbReference type="ARBA" id="ARBA00029447"/>
    </source>
</evidence>
<keyword evidence="7 9" id="KW-0807">Transducer</keyword>
<evidence type="ECO:0000256" key="9">
    <source>
        <dbReference type="PROSITE-ProRule" id="PRU00284"/>
    </source>
</evidence>
<dbReference type="Gene3D" id="3.30.450.20">
    <property type="entry name" value="PAS domain"/>
    <property type="match status" value="1"/>
</dbReference>
<dbReference type="STRING" id="206665.SAMN04488516_10767"/>
<dbReference type="Gene3D" id="6.10.340.10">
    <property type="match status" value="1"/>
</dbReference>
<keyword evidence="10" id="KW-0175">Coiled coil</keyword>
<feature type="domain" description="Methyl-accepting transducer" evidence="12">
    <location>
        <begin position="336"/>
        <end position="579"/>
    </location>
</feature>
<dbReference type="CDD" id="cd06225">
    <property type="entry name" value="HAMP"/>
    <property type="match status" value="1"/>
</dbReference>
<comment type="subcellular location">
    <subcellularLocation>
        <location evidence="1">Cell inner membrane</location>
        <topology evidence="1">Multi-pass membrane protein</topology>
    </subcellularLocation>
</comment>
<evidence type="ECO:0000259" key="14">
    <source>
        <dbReference type="PROSITE" id="PS50885"/>
    </source>
</evidence>
<organism evidence="15 16">
    <name type="scientific">Desulfonauticus submarinus</name>
    <dbReference type="NCBI Taxonomy" id="206665"/>
    <lineage>
        <taxon>Bacteria</taxon>
        <taxon>Pseudomonadati</taxon>
        <taxon>Thermodesulfobacteriota</taxon>
        <taxon>Desulfovibrionia</taxon>
        <taxon>Desulfovibrionales</taxon>
        <taxon>Desulfonauticaceae</taxon>
        <taxon>Desulfonauticus</taxon>
    </lineage>
</organism>
<dbReference type="SMART" id="SM00283">
    <property type="entry name" value="MA"/>
    <property type="match status" value="1"/>
</dbReference>
<dbReference type="InterPro" id="IPR000727">
    <property type="entry name" value="T_SNARE_dom"/>
</dbReference>
<dbReference type="OrthoDB" id="9791237at2"/>
<dbReference type="CDD" id="cd11386">
    <property type="entry name" value="MCP_signal"/>
    <property type="match status" value="1"/>
</dbReference>
<dbReference type="InterPro" id="IPR003660">
    <property type="entry name" value="HAMP_dom"/>
</dbReference>
<dbReference type="SMART" id="SM01049">
    <property type="entry name" value="Cache_2"/>
    <property type="match status" value="1"/>
</dbReference>
<evidence type="ECO:0000256" key="5">
    <source>
        <dbReference type="ARBA" id="ARBA00022989"/>
    </source>
</evidence>
<feature type="coiled-coil region" evidence="10">
    <location>
        <begin position="592"/>
        <end position="619"/>
    </location>
</feature>
<evidence type="ECO:0000256" key="3">
    <source>
        <dbReference type="ARBA" id="ARBA00022519"/>
    </source>
</evidence>
<dbReference type="AlphaFoldDB" id="A0A1H0ED58"/>
<gene>
    <name evidence="15" type="ORF">SAMN04488516_10767</name>
</gene>
<dbReference type="PROSITE" id="PS50111">
    <property type="entry name" value="CHEMOTAXIS_TRANSDUC_2"/>
    <property type="match status" value="1"/>
</dbReference>
<evidence type="ECO:0000256" key="1">
    <source>
        <dbReference type="ARBA" id="ARBA00004429"/>
    </source>
</evidence>
<feature type="transmembrane region" description="Helical" evidence="11">
    <location>
        <begin position="12"/>
        <end position="30"/>
    </location>
</feature>
<dbReference type="GO" id="GO:0005886">
    <property type="term" value="C:plasma membrane"/>
    <property type="evidence" value="ECO:0007669"/>
    <property type="project" value="UniProtKB-SubCell"/>
</dbReference>
<keyword evidence="4 11" id="KW-0812">Transmembrane</keyword>
<evidence type="ECO:0000259" key="12">
    <source>
        <dbReference type="PROSITE" id="PS50111"/>
    </source>
</evidence>
<keyword evidence="6 11" id="KW-0472">Membrane</keyword>
<evidence type="ECO:0000313" key="15">
    <source>
        <dbReference type="EMBL" id="SDN80325.1"/>
    </source>
</evidence>
<dbReference type="Proteomes" id="UP000199602">
    <property type="component" value="Unassembled WGS sequence"/>
</dbReference>
<feature type="domain" description="HAMP" evidence="14">
    <location>
        <begin position="277"/>
        <end position="329"/>
    </location>
</feature>
<dbReference type="InterPro" id="IPR004089">
    <property type="entry name" value="MCPsignal_dom"/>
</dbReference>
<dbReference type="EMBL" id="FNIN01000007">
    <property type="protein sequence ID" value="SDN80325.1"/>
    <property type="molecule type" value="Genomic_DNA"/>
</dbReference>